<dbReference type="HOGENOM" id="CLU_2739988_0_0_1"/>
<sequence>MSTLLARRCHLHSVGVQGSFAPRDMIPDRETLPLNHHRHMAKIFSSLDDTSKMYLMFQVRGAYAILVSIGL</sequence>
<organism evidence="1 2">
    <name type="scientific">Dothistroma septosporum (strain NZE10 / CBS 128990)</name>
    <name type="common">Red band needle blight fungus</name>
    <name type="synonym">Mycosphaerella pini</name>
    <dbReference type="NCBI Taxonomy" id="675120"/>
    <lineage>
        <taxon>Eukaryota</taxon>
        <taxon>Fungi</taxon>
        <taxon>Dikarya</taxon>
        <taxon>Ascomycota</taxon>
        <taxon>Pezizomycotina</taxon>
        <taxon>Dothideomycetes</taxon>
        <taxon>Dothideomycetidae</taxon>
        <taxon>Mycosphaerellales</taxon>
        <taxon>Mycosphaerellaceae</taxon>
        <taxon>Dothistroma</taxon>
    </lineage>
</organism>
<reference evidence="1 2" key="2">
    <citation type="journal article" date="2012" name="PLoS Pathog.">
        <title>Diverse lifestyles and strategies of plant pathogenesis encoded in the genomes of eighteen Dothideomycetes fungi.</title>
        <authorList>
            <person name="Ohm R.A."/>
            <person name="Feau N."/>
            <person name="Henrissat B."/>
            <person name="Schoch C.L."/>
            <person name="Horwitz B.A."/>
            <person name="Barry K.W."/>
            <person name="Condon B.J."/>
            <person name="Copeland A.C."/>
            <person name="Dhillon B."/>
            <person name="Glaser F."/>
            <person name="Hesse C.N."/>
            <person name="Kosti I."/>
            <person name="LaButti K."/>
            <person name="Lindquist E.A."/>
            <person name="Lucas S."/>
            <person name="Salamov A.A."/>
            <person name="Bradshaw R.E."/>
            <person name="Ciuffetti L."/>
            <person name="Hamelin R.C."/>
            <person name="Kema G.H.J."/>
            <person name="Lawrence C."/>
            <person name="Scott J.A."/>
            <person name="Spatafora J.W."/>
            <person name="Turgeon B.G."/>
            <person name="de Wit P.J.G.M."/>
            <person name="Zhong S."/>
            <person name="Goodwin S.B."/>
            <person name="Grigoriev I.V."/>
        </authorList>
    </citation>
    <scope>NUCLEOTIDE SEQUENCE [LARGE SCALE GENOMIC DNA]</scope>
    <source>
        <strain evidence="2">NZE10 / CBS 128990</strain>
    </source>
</reference>
<accession>N1PCE5</accession>
<evidence type="ECO:0000313" key="2">
    <source>
        <dbReference type="Proteomes" id="UP000016933"/>
    </source>
</evidence>
<dbReference type="EMBL" id="KB446544">
    <property type="protein sequence ID" value="EME40143.1"/>
    <property type="molecule type" value="Genomic_DNA"/>
</dbReference>
<keyword evidence="2" id="KW-1185">Reference proteome</keyword>
<evidence type="ECO:0000313" key="1">
    <source>
        <dbReference type="EMBL" id="EME40143.1"/>
    </source>
</evidence>
<protein>
    <submittedName>
        <fullName evidence="1">Uncharacterized protein</fullName>
    </submittedName>
</protein>
<proteinExistence type="predicted"/>
<name>N1PCE5_DOTSN</name>
<reference evidence="2" key="1">
    <citation type="journal article" date="2012" name="PLoS Genet.">
        <title>The genomes of the fungal plant pathogens Cladosporium fulvum and Dothistroma septosporum reveal adaptation to different hosts and lifestyles but also signatures of common ancestry.</title>
        <authorList>
            <person name="de Wit P.J.G.M."/>
            <person name="van der Burgt A."/>
            <person name="Oekmen B."/>
            <person name="Stergiopoulos I."/>
            <person name="Abd-Elsalam K.A."/>
            <person name="Aerts A.L."/>
            <person name="Bahkali A.H."/>
            <person name="Beenen H.G."/>
            <person name="Chettri P."/>
            <person name="Cox M.P."/>
            <person name="Datema E."/>
            <person name="de Vries R.P."/>
            <person name="Dhillon B."/>
            <person name="Ganley A.R."/>
            <person name="Griffiths S.A."/>
            <person name="Guo Y."/>
            <person name="Hamelin R.C."/>
            <person name="Henrissat B."/>
            <person name="Kabir M.S."/>
            <person name="Jashni M.K."/>
            <person name="Kema G."/>
            <person name="Klaubauf S."/>
            <person name="Lapidus A."/>
            <person name="Levasseur A."/>
            <person name="Lindquist E."/>
            <person name="Mehrabi R."/>
            <person name="Ohm R.A."/>
            <person name="Owen T.J."/>
            <person name="Salamov A."/>
            <person name="Schwelm A."/>
            <person name="Schijlen E."/>
            <person name="Sun H."/>
            <person name="van den Burg H.A."/>
            <person name="van Ham R.C.H.J."/>
            <person name="Zhang S."/>
            <person name="Goodwin S.B."/>
            <person name="Grigoriev I.V."/>
            <person name="Collemare J."/>
            <person name="Bradshaw R.E."/>
        </authorList>
    </citation>
    <scope>NUCLEOTIDE SEQUENCE [LARGE SCALE GENOMIC DNA]</scope>
    <source>
        <strain evidence="2">NZE10 / CBS 128990</strain>
    </source>
</reference>
<gene>
    <name evidence="1" type="ORF">DOTSEDRAFT_47573</name>
</gene>
<dbReference type="Proteomes" id="UP000016933">
    <property type="component" value="Unassembled WGS sequence"/>
</dbReference>
<dbReference type="AlphaFoldDB" id="N1PCE5"/>